<evidence type="ECO:0000256" key="1">
    <source>
        <dbReference type="SAM" id="MobiDB-lite"/>
    </source>
</evidence>
<evidence type="ECO:0000313" key="2">
    <source>
        <dbReference type="EMBL" id="ACT52871.1"/>
    </source>
</evidence>
<accession>C7DK17</accession>
<feature type="region of interest" description="Disordered" evidence="1">
    <location>
        <begin position="148"/>
        <end position="181"/>
    </location>
</feature>
<sequence>NIPPTNESSEHCRLDGLTRHRVRMHENGVRQGASRYGLVGNNAFRMDVSCECAMATIYCWLDERTSETSLTDDGDNVHVQSDTWSYIGSSRKTSREFAGSSGKLICARVPFGIGVSTEENNRATGREHIFHIIPVMEHAPPRRKSIFTASFSANPPNTQPRPSPSCSLTATCDPASSGTSA</sequence>
<feature type="non-terminal residue" evidence="2">
    <location>
        <position position="181"/>
    </location>
</feature>
<dbReference type="EMBL" id="GQ141663">
    <property type="protein sequence ID" value="ACT52871.1"/>
    <property type="molecule type" value="mRNA"/>
</dbReference>
<feature type="compositionally biased region" description="Polar residues" evidence="1">
    <location>
        <begin position="164"/>
        <end position="181"/>
    </location>
</feature>
<dbReference type="AlphaFoldDB" id="C7DK17"/>
<organism evidence="2">
    <name type="scientific">Polyporus grammocephalus</name>
    <dbReference type="NCBI Taxonomy" id="196234"/>
    <lineage>
        <taxon>Eukaryota</taxon>
        <taxon>Fungi</taxon>
        <taxon>Dikarya</taxon>
        <taxon>Basidiomycota</taxon>
        <taxon>Agaricomycotina</taxon>
        <taxon>Agaricomycetes</taxon>
        <taxon>Polyporales</taxon>
        <taxon>Polyporaceae</taxon>
        <taxon>Polyporus</taxon>
    </lineage>
</organism>
<name>C7DK17_9APHY</name>
<reference evidence="2" key="1">
    <citation type="submission" date="2009-05" db="EMBL/GenBank/DDBJ databases">
        <title>Characterization of Differentially Expressed Genes Related to Laccase Biosynthesis of White-Rot Fungus TR16.</title>
        <authorList>
            <person name="Chen Q.-T."/>
            <person name="Guo L.-Q."/>
            <person name="Lin J.-F."/>
        </authorList>
    </citation>
    <scope>NUCLEOTIDE SEQUENCE</scope>
    <source>
        <strain evidence="2">TR16</strain>
    </source>
</reference>
<proteinExistence type="evidence at transcript level"/>
<feature type="non-terminal residue" evidence="2">
    <location>
        <position position="1"/>
    </location>
</feature>
<protein>
    <submittedName>
        <fullName evidence="2">GPI-inositol-deacylase</fullName>
    </submittedName>
</protein>